<dbReference type="PANTHER" id="PTHR42985:SF40">
    <property type="entry name" value="LD47995P-RELATED"/>
    <property type="match status" value="1"/>
</dbReference>
<feature type="transmembrane region" description="Helical" evidence="12">
    <location>
        <begin position="544"/>
        <end position="562"/>
    </location>
</feature>
<keyword evidence="7" id="KW-0915">Sodium</keyword>
<comment type="similarity">
    <text evidence="2 11">Belongs to the sodium:solute symporter (SSF) (TC 2.A.21) family.</text>
</comment>
<feature type="transmembrane region" description="Helical" evidence="12">
    <location>
        <begin position="195"/>
        <end position="220"/>
    </location>
</feature>
<evidence type="ECO:0000313" key="13">
    <source>
        <dbReference type="EMBL" id="MCQ3830204.1"/>
    </source>
</evidence>
<evidence type="ECO:0000256" key="5">
    <source>
        <dbReference type="ARBA" id="ARBA00022692"/>
    </source>
</evidence>
<dbReference type="Pfam" id="PF00474">
    <property type="entry name" value="SSF"/>
    <property type="match status" value="1"/>
</dbReference>
<evidence type="ECO:0000256" key="2">
    <source>
        <dbReference type="ARBA" id="ARBA00006434"/>
    </source>
</evidence>
<evidence type="ECO:0000256" key="12">
    <source>
        <dbReference type="SAM" id="Phobius"/>
    </source>
</evidence>
<keyword evidence="5 12" id="KW-0812">Transmembrane</keyword>
<dbReference type="InterPro" id="IPR051163">
    <property type="entry name" value="Sodium:Solute_Symporter_SSF"/>
</dbReference>
<organism evidence="13 14">
    <name type="scientific">Microbulbifer elongatus</name>
    <dbReference type="NCBI Taxonomy" id="86173"/>
    <lineage>
        <taxon>Bacteria</taxon>
        <taxon>Pseudomonadati</taxon>
        <taxon>Pseudomonadota</taxon>
        <taxon>Gammaproteobacteria</taxon>
        <taxon>Cellvibrionales</taxon>
        <taxon>Microbulbiferaceae</taxon>
        <taxon>Microbulbifer</taxon>
    </lineage>
</organism>
<feature type="transmembrane region" description="Helical" evidence="12">
    <location>
        <begin position="518"/>
        <end position="538"/>
    </location>
</feature>
<dbReference type="PANTHER" id="PTHR42985">
    <property type="entry name" value="SODIUM-COUPLED MONOCARBOXYLATE TRANSPORTER"/>
    <property type="match status" value="1"/>
</dbReference>
<keyword evidence="8" id="KW-0406">Ion transport</keyword>
<feature type="transmembrane region" description="Helical" evidence="12">
    <location>
        <begin position="44"/>
        <end position="65"/>
    </location>
</feature>
<keyword evidence="14" id="KW-1185">Reference proteome</keyword>
<evidence type="ECO:0000256" key="4">
    <source>
        <dbReference type="ARBA" id="ARBA00022475"/>
    </source>
</evidence>
<feature type="transmembrane region" description="Helical" evidence="12">
    <location>
        <begin position="396"/>
        <end position="417"/>
    </location>
</feature>
<protein>
    <submittedName>
        <fullName evidence="13">Na+:solute symporter</fullName>
    </submittedName>
</protein>
<evidence type="ECO:0000256" key="7">
    <source>
        <dbReference type="ARBA" id="ARBA00023053"/>
    </source>
</evidence>
<dbReference type="InterPro" id="IPR038377">
    <property type="entry name" value="Na/Glc_symporter_sf"/>
</dbReference>
<dbReference type="EMBL" id="JACASI010000032">
    <property type="protein sequence ID" value="MCQ3830204.1"/>
    <property type="molecule type" value="Genomic_DNA"/>
</dbReference>
<keyword evidence="10" id="KW-0739">Sodium transport</keyword>
<gene>
    <name evidence="13" type="ORF">HXX02_12180</name>
</gene>
<feature type="transmembrane region" description="Helical" evidence="12">
    <location>
        <begin position="307"/>
        <end position="329"/>
    </location>
</feature>
<feature type="transmembrane region" description="Helical" evidence="12">
    <location>
        <begin position="424"/>
        <end position="444"/>
    </location>
</feature>
<evidence type="ECO:0000256" key="6">
    <source>
        <dbReference type="ARBA" id="ARBA00022989"/>
    </source>
</evidence>
<evidence type="ECO:0000256" key="10">
    <source>
        <dbReference type="ARBA" id="ARBA00023201"/>
    </source>
</evidence>
<reference evidence="13" key="1">
    <citation type="thesis" date="2020" institute="Technische Universitat Dresden" country="Dresden, Germany">
        <title>The Agarolytic System of Microbulbifer elongatus PORT2, Isolated from Batu Karas, Pangandaran West Java Indonesia.</title>
        <authorList>
            <person name="Anggraeni S.R."/>
        </authorList>
    </citation>
    <scope>NUCLEOTIDE SEQUENCE</scope>
    <source>
        <strain evidence="13">PORT2</strain>
    </source>
</reference>
<keyword evidence="6 12" id="KW-1133">Transmembrane helix</keyword>
<proteinExistence type="inferred from homology"/>
<dbReference type="InterPro" id="IPR001734">
    <property type="entry name" value="Na/solute_symporter"/>
</dbReference>
<evidence type="ECO:0000256" key="1">
    <source>
        <dbReference type="ARBA" id="ARBA00004651"/>
    </source>
</evidence>
<sequence length="575" mass="61931">MALLDYWVLAAYMLGIVLIGVFYAKRNRSAQDMFAAGGQAPWWVSGLSGFMTMFSAGTFVVWGGIAYKYGMVAVSINLCYGIAALAAGYFVAGRWKTMGVDTPAEYIELRFGKSVVQLYTWAMLVYRIVGTGVALYALSIILVALMPLPEGNPFRDPNTGNLAVEWAILAFGLVVIIYTMAGGLWAVLMTDVLQFIVLNLSVLFVLVFMLQAIGGVGTFIEQAPAQFFAPVSEGYSLYFLMGWVCIHFFMVGADWAFAQRFISVPSAKEARKSAYLFGILYLVSPLVWLMPPMLYRVIDPSADPEQAYIAACLSVLPAGLVGLLIAAMFSATASLASSQLNVFAGVFTENFYRPLMERRGGSGNLVTVGRWITLLIGLLLIAVAISIPYLGGAEKVIVSVTSLMVGPLFAPTVWGIFSRRLSARAVWSCVLLTFAIGGAFKWLLSLPADGSISPSTLAWLTKHSAVIELGIGILVPLSVLALFTFVIDRNGTPGWIPDRSKNATSNAGAMASDLPARVVAVAMGLCALLLMLIALISHERQLEIGLFALVTSGISAAIYLLGTRTKIAPEFQRAL</sequence>
<dbReference type="Proteomes" id="UP001205566">
    <property type="component" value="Unassembled WGS sequence"/>
</dbReference>
<feature type="transmembrane region" description="Helical" evidence="12">
    <location>
        <begin position="166"/>
        <end position="188"/>
    </location>
</feature>
<feature type="transmembrane region" description="Helical" evidence="12">
    <location>
        <begin position="368"/>
        <end position="390"/>
    </location>
</feature>
<feature type="transmembrane region" description="Helical" evidence="12">
    <location>
        <begin position="240"/>
        <end position="262"/>
    </location>
</feature>
<feature type="transmembrane region" description="Helical" evidence="12">
    <location>
        <begin position="6"/>
        <end position="24"/>
    </location>
</feature>
<name>A0ABT1P5A0_9GAMM</name>
<accession>A0ABT1P5A0</accession>
<evidence type="ECO:0000256" key="11">
    <source>
        <dbReference type="RuleBase" id="RU362091"/>
    </source>
</evidence>
<comment type="subcellular location">
    <subcellularLocation>
        <location evidence="1">Cell membrane</location>
        <topology evidence="1">Multi-pass membrane protein</topology>
    </subcellularLocation>
</comment>
<evidence type="ECO:0000256" key="3">
    <source>
        <dbReference type="ARBA" id="ARBA00022448"/>
    </source>
</evidence>
<evidence type="ECO:0000313" key="14">
    <source>
        <dbReference type="Proteomes" id="UP001205566"/>
    </source>
</evidence>
<keyword evidence="9 12" id="KW-0472">Membrane</keyword>
<dbReference type="Gene3D" id="1.20.1730.10">
    <property type="entry name" value="Sodium/glucose cotransporter"/>
    <property type="match status" value="1"/>
</dbReference>
<evidence type="ECO:0000256" key="9">
    <source>
        <dbReference type="ARBA" id="ARBA00023136"/>
    </source>
</evidence>
<feature type="transmembrane region" description="Helical" evidence="12">
    <location>
        <begin position="71"/>
        <end position="92"/>
    </location>
</feature>
<dbReference type="PROSITE" id="PS50283">
    <property type="entry name" value="NA_SOLUT_SYMP_3"/>
    <property type="match status" value="1"/>
</dbReference>
<evidence type="ECO:0000256" key="8">
    <source>
        <dbReference type="ARBA" id="ARBA00023065"/>
    </source>
</evidence>
<feature type="transmembrane region" description="Helical" evidence="12">
    <location>
        <begin position="124"/>
        <end position="146"/>
    </location>
</feature>
<dbReference type="RefSeq" id="WP_255875176.1">
    <property type="nucleotide sequence ID" value="NZ_JACASI010000032.1"/>
</dbReference>
<comment type="caution">
    <text evidence="13">The sequence shown here is derived from an EMBL/GenBank/DDBJ whole genome shotgun (WGS) entry which is preliminary data.</text>
</comment>
<keyword evidence="3" id="KW-0813">Transport</keyword>
<feature type="transmembrane region" description="Helical" evidence="12">
    <location>
        <begin position="274"/>
        <end position="295"/>
    </location>
</feature>
<keyword evidence="4" id="KW-1003">Cell membrane</keyword>
<feature type="transmembrane region" description="Helical" evidence="12">
    <location>
        <begin position="464"/>
        <end position="487"/>
    </location>
</feature>